<dbReference type="OrthoDB" id="9802309at2"/>
<feature type="region of interest" description="Disordered" evidence="6">
    <location>
        <begin position="226"/>
        <end position="289"/>
    </location>
</feature>
<reference evidence="10" key="1">
    <citation type="submission" date="2016-10" db="EMBL/GenBank/DDBJ databases">
        <authorList>
            <person name="Varghese N."/>
            <person name="Submissions S."/>
        </authorList>
    </citation>
    <scope>NUCLEOTIDE SEQUENCE [LARGE SCALE GENOMIC DNA]</scope>
    <source>
        <strain evidence="10">CGMCC 1.8975</strain>
    </source>
</reference>
<sequence length="289" mass="31745">MSEKTLTDFDFETGEVLLVDKPLTWSSFDVVRKVKNTLRIRKIGHAGTLDPLATGLLILCTGKKTKQIDLIQAQQKEYTGTFRLGQTTPSFDLETPVDQEQPYEHLTEAEIQAAVAQFVGEITQTPPLFSAVKINGERAYEVARRGEEAVIKSKQVTIAGFELTRIALPEVDFRITCSKGTYIRSLARDLGAALHCGAHLTKLVRTRIGEYQLADALTMAQLEALRPPRPEGEPAAGNRSALGPRRERQPRTERRAGLEYFQNTHATEPAETPDAIGPAAASPPTAPEA</sequence>
<keyword evidence="10" id="KW-1185">Reference proteome</keyword>
<dbReference type="STRING" id="651662.SAMN04488069_104229"/>
<evidence type="ECO:0000313" key="10">
    <source>
        <dbReference type="Proteomes" id="UP000199249"/>
    </source>
</evidence>
<evidence type="ECO:0000313" key="9">
    <source>
        <dbReference type="EMBL" id="SDX94547.1"/>
    </source>
</evidence>
<protein>
    <recommendedName>
        <fullName evidence="5">tRNA pseudouridine synthase B</fullName>
        <ecNumber evidence="5">5.4.99.25</ecNumber>
    </recommendedName>
    <alternativeName>
        <fullName evidence="5">tRNA pseudouridine(55) synthase</fullName>
        <shortName evidence="5">Psi55 synthase</shortName>
    </alternativeName>
    <alternativeName>
        <fullName evidence="5">tRNA pseudouridylate synthase</fullName>
    </alternativeName>
    <alternativeName>
        <fullName evidence="5">tRNA-uridine isomerase</fullName>
    </alternativeName>
</protein>
<dbReference type="GO" id="GO:0160148">
    <property type="term" value="F:tRNA pseudouridine(55) synthase activity"/>
    <property type="evidence" value="ECO:0007669"/>
    <property type="project" value="UniProtKB-EC"/>
</dbReference>
<dbReference type="GO" id="GO:0003723">
    <property type="term" value="F:RNA binding"/>
    <property type="evidence" value="ECO:0007669"/>
    <property type="project" value="InterPro"/>
</dbReference>
<evidence type="ECO:0000259" key="7">
    <source>
        <dbReference type="Pfam" id="PF01509"/>
    </source>
</evidence>
<dbReference type="GO" id="GO:1990481">
    <property type="term" value="P:mRNA pseudouridine synthesis"/>
    <property type="evidence" value="ECO:0007669"/>
    <property type="project" value="TreeGrafter"/>
</dbReference>
<keyword evidence="3 5" id="KW-0819">tRNA processing</keyword>
<dbReference type="RefSeq" id="WP_092738918.1">
    <property type="nucleotide sequence ID" value="NZ_FNOV01000004.1"/>
</dbReference>
<dbReference type="Pfam" id="PF16198">
    <property type="entry name" value="TruB_C_2"/>
    <property type="match status" value="1"/>
</dbReference>
<dbReference type="SUPFAM" id="SSF55120">
    <property type="entry name" value="Pseudouridine synthase"/>
    <property type="match status" value="1"/>
</dbReference>
<dbReference type="PANTHER" id="PTHR13767">
    <property type="entry name" value="TRNA-PSEUDOURIDINE SYNTHASE"/>
    <property type="match status" value="1"/>
</dbReference>
<dbReference type="AlphaFoldDB" id="A0A1H3FUR1"/>
<dbReference type="Proteomes" id="UP000199249">
    <property type="component" value="Unassembled WGS sequence"/>
</dbReference>
<dbReference type="InterPro" id="IPR014780">
    <property type="entry name" value="tRNA_psdUridine_synth_TruB"/>
</dbReference>
<comment type="similarity">
    <text evidence="2 5">Belongs to the pseudouridine synthase TruB family. Type 1 subfamily.</text>
</comment>
<feature type="domain" description="Pseudouridine synthase II N-terminal" evidence="7">
    <location>
        <begin position="35"/>
        <end position="183"/>
    </location>
</feature>
<proteinExistence type="inferred from homology"/>
<accession>A0A1H3FUR1</accession>
<feature type="compositionally biased region" description="Basic and acidic residues" evidence="6">
    <location>
        <begin position="244"/>
        <end position="257"/>
    </location>
</feature>
<organism evidence="9 10">
    <name type="scientific">Hymenobacter psychrophilus</name>
    <dbReference type="NCBI Taxonomy" id="651662"/>
    <lineage>
        <taxon>Bacteria</taxon>
        <taxon>Pseudomonadati</taxon>
        <taxon>Bacteroidota</taxon>
        <taxon>Cytophagia</taxon>
        <taxon>Cytophagales</taxon>
        <taxon>Hymenobacteraceae</taxon>
        <taxon>Hymenobacter</taxon>
    </lineage>
</organism>
<dbReference type="InterPro" id="IPR020103">
    <property type="entry name" value="PsdUridine_synth_cat_dom_sf"/>
</dbReference>
<name>A0A1H3FUR1_9BACT</name>
<feature type="active site" description="Nucleophile" evidence="5">
    <location>
        <position position="50"/>
    </location>
</feature>
<dbReference type="Pfam" id="PF01509">
    <property type="entry name" value="TruB_N"/>
    <property type="match status" value="1"/>
</dbReference>
<dbReference type="InterPro" id="IPR032819">
    <property type="entry name" value="TruB_C"/>
</dbReference>
<dbReference type="Gene3D" id="3.30.2350.10">
    <property type="entry name" value="Pseudouridine synthase"/>
    <property type="match status" value="1"/>
</dbReference>
<dbReference type="NCBIfam" id="TIGR00431">
    <property type="entry name" value="TruB"/>
    <property type="match status" value="1"/>
</dbReference>
<evidence type="ECO:0000256" key="5">
    <source>
        <dbReference type="HAMAP-Rule" id="MF_01080"/>
    </source>
</evidence>
<evidence type="ECO:0000256" key="4">
    <source>
        <dbReference type="ARBA" id="ARBA00023235"/>
    </source>
</evidence>
<keyword evidence="4 5" id="KW-0413">Isomerase</keyword>
<dbReference type="EMBL" id="FNOV01000004">
    <property type="protein sequence ID" value="SDX94547.1"/>
    <property type="molecule type" value="Genomic_DNA"/>
</dbReference>
<evidence type="ECO:0000256" key="1">
    <source>
        <dbReference type="ARBA" id="ARBA00000385"/>
    </source>
</evidence>
<evidence type="ECO:0000256" key="6">
    <source>
        <dbReference type="SAM" id="MobiDB-lite"/>
    </source>
</evidence>
<gene>
    <name evidence="5" type="primary">truB</name>
    <name evidence="9" type="ORF">SAMN04488069_104229</name>
</gene>
<evidence type="ECO:0000256" key="2">
    <source>
        <dbReference type="ARBA" id="ARBA00005642"/>
    </source>
</evidence>
<comment type="function">
    <text evidence="5">Responsible for synthesis of pseudouridine from uracil-55 in the psi GC loop of transfer RNAs.</text>
</comment>
<dbReference type="InterPro" id="IPR002501">
    <property type="entry name" value="PsdUridine_synth_N"/>
</dbReference>
<comment type="catalytic activity">
    <reaction evidence="1 5">
        <text>uridine(55) in tRNA = pseudouridine(55) in tRNA</text>
        <dbReference type="Rhea" id="RHEA:42532"/>
        <dbReference type="Rhea" id="RHEA-COMP:10101"/>
        <dbReference type="Rhea" id="RHEA-COMP:10102"/>
        <dbReference type="ChEBI" id="CHEBI:65314"/>
        <dbReference type="ChEBI" id="CHEBI:65315"/>
        <dbReference type="EC" id="5.4.99.25"/>
    </reaction>
</comment>
<dbReference type="GO" id="GO:0031119">
    <property type="term" value="P:tRNA pseudouridine synthesis"/>
    <property type="evidence" value="ECO:0007669"/>
    <property type="project" value="UniProtKB-UniRule"/>
</dbReference>
<dbReference type="HAMAP" id="MF_01080">
    <property type="entry name" value="TruB_bact"/>
    <property type="match status" value="1"/>
</dbReference>
<dbReference type="EC" id="5.4.99.25" evidence="5"/>
<dbReference type="PANTHER" id="PTHR13767:SF2">
    <property type="entry name" value="PSEUDOURIDYLATE SYNTHASE TRUB1"/>
    <property type="match status" value="1"/>
</dbReference>
<feature type="domain" description="tRNA pseudouridylate synthase B C-terminal" evidence="8">
    <location>
        <begin position="184"/>
        <end position="224"/>
    </location>
</feature>
<dbReference type="CDD" id="cd02573">
    <property type="entry name" value="PseudoU_synth_EcTruB"/>
    <property type="match status" value="1"/>
</dbReference>
<evidence type="ECO:0000259" key="8">
    <source>
        <dbReference type="Pfam" id="PF16198"/>
    </source>
</evidence>
<evidence type="ECO:0000256" key="3">
    <source>
        <dbReference type="ARBA" id="ARBA00022694"/>
    </source>
</evidence>